<keyword evidence="1" id="KW-0812">Transmembrane</keyword>
<dbReference type="AlphaFoldDB" id="A0A6S7EFY6"/>
<evidence type="ECO:0000313" key="2">
    <source>
        <dbReference type="EMBL" id="CAB3911096.1"/>
    </source>
</evidence>
<gene>
    <name evidence="2" type="ORF">LMG26788_04793</name>
</gene>
<evidence type="ECO:0008006" key="4">
    <source>
        <dbReference type="Google" id="ProtNLM"/>
    </source>
</evidence>
<organism evidence="2 3">
    <name type="scientific">Achromobacter pulmonis</name>
    <dbReference type="NCBI Taxonomy" id="1389932"/>
    <lineage>
        <taxon>Bacteria</taxon>
        <taxon>Pseudomonadati</taxon>
        <taxon>Pseudomonadota</taxon>
        <taxon>Betaproteobacteria</taxon>
        <taxon>Burkholderiales</taxon>
        <taxon>Alcaligenaceae</taxon>
        <taxon>Achromobacter</taxon>
    </lineage>
</organism>
<feature type="transmembrane region" description="Helical" evidence="1">
    <location>
        <begin position="9"/>
        <end position="26"/>
    </location>
</feature>
<dbReference type="EMBL" id="CADIKZ010000017">
    <property type="protein sequence ID" value="CAB3911096.1"/>
    <property type="molecule type" value="Genomic_DNA"/>
</dbReference>
<keyword evidence="1" id="KW-0472">Membrane</keyword>
<protein>
    <recommendedName>
        <fullName evidence="4">3-oxoacyl-ACP synthase</fullName>
    </recommendedName>
</protein>
<keyword evidence="3" id="KW-1185">Reference proteome</keyword>
<keyword evidence="1" id="KW-1133">Transmembrane helix</keyword>
<feature type="transmembrane region" description="Helical" evidence="1">
    <location>
        <begin position="38"/>
        <end position="57"/>
    </location>
</feature>
<evidence type="ECO:0000313" key="3">
    <source>
        <dbReference type="Proteomes" id="UP000494203"/>
    </source>
</evidence>
<sequence>MLRLLKKGLIVLALFAVVWLAVIIWWQESRTLPTGVDIGLYLFALPLALLAAFWLGARLVRAARAPRAAPATAEAAAPANAPPPAAELRLIAVAARAAVGADTAAIATALAEQKRPELDAELKTPQGFPIFAARVPGMDDMELYAAAREQGAPADALATATLRATALLAEVARALTQEAHARVTDLDVPAREADWPVLRFEVLLPAHWSDAARQRALAAVRAAAGVWPDARIRAAGHPARDTMAAEQLLRQLAAEPGDAQAEPQWCIVLAGDGYLDAEQVASWDASSALLTHANPQGRVPGEAAAGLLLAPAGTQAELQLTLSPVLPRQKPADARGAQAEAPLTDLARDLLQAARVAPDSIAHILSDADHRGSRPLEPLSVATQLFAHLDGGKDCQALGVACGHTGAAASLLTLAVAGETCMQLDQPVLTLTLQDPALRAAALVSRPAASATA</sequence>
<dbReference type="Proteomes" id="UP000494203">
    <property type="component" value="Unassembled WGS sequence"/>
</dbReference>
<name>A0A6S7EFY6_9BURK</name>
<accession>A0A6S7EFY6</accession>
<proteinExistence type="predicted"/>
<dbReference type="RefSeq" id="WP_175141785.1">
    <property type="nucleotide sequence ID" value="NZ_CADIKZ010000017.1"/>
</dbReference>
<evidence type="ECO:0000256" key="1">
    <source>
        <dbReference type="SAM" id="Phobius"/>
    </source>
</evidence>
<reference evidence="2 3" key="1">
    <citation type="submission" date="2020-04" db="EMBL/GenBank/DDBJ databases">
        <authorList>
            <person name="De Canck E."/>
        </authorList>
    </citation>
    <scope>NUCLEOTIDE SEQUENCE [LARGE SCALE GENOMIC DNA]</scope>
    <source>
        <strain evidence="2 3">LMG 26788</strain>
    </source>
</reference>